<name>A0AAV1CWZ7_OLDCO</name>
<protein>
    <submittedName>
        <fullName evidence="2">OLC1v1036637C1</fullName>
    </submittedName>
</protein>
<feature type="region of interest" description="Disordered" evidence="1">
    <location>
        <begin position="1"/>
        <end position="36"/>
    </location>
</feature>
<evidence type="ECO:0000313" key="3">
    <source>
        <dbReference type="Proteomes" id="UP001161247"/>
    </source>
</evidence>
<evidence type="ECO:0000313" key="2">
    <source>
        <dbReference type="EMBL" id="CAI9099773.1"/>
    </source>
</evidence>
<organism evidence="2 3">
    <name type="scientific">Oldenlandia corymbosa var. corymbosa</name>
    <dbReference type="NCBI Taxonomy" id="529605"/>
    <lineage>
        <taxon>Eukaryota</taxon>
        <taxon>Viridiplantae</taxon>
        <taxon>Streptophyta</taxon>
        <taxon>Embryophyta</taxon>
        <taxon>Tracheophyta</taxon>
        <taxon>Spermatophyta</taxon>
        <taxon>Magnoliopsida</taxon>
        <taxon>eudicotyledons</taxon>
        <taxon>Gunneridae</taxon>
        <taxon>Pentapetalae</taxon>
        <taxon>asterids</taxon>
        <taxon>lamiids</taxon>
        <taxon>Gentianales</taxon>
        <taxon>Rubiaceae</taxon>
        <taxon>Rubioideae</taxon>
        <taxon>Spermacoceae</taxon>
        <taxon>Hedyotis-Oldenlandia complex</taxon>
        <taxon>Oldenlandia</taxon>
    </lineage>
</organism>
<dbReference type="AlphaFoldDB" id="A0AAV1CWZ7"/>
<keyword evidence="3" id="KW-1185">Reference proteome</keyword>
<accession>A0AAV1CWZ7</accession>
<evidence type="ECO:0000256" key="1">
    <source>
        <dbReference type="SAM" id="MobiDB-lite"/>
    </source>
</evidence>
<dbReference type="Proteomes" id="UP001161247">
    <property type="component" value="Chromosome 3"/>
</dbReference>
<dbReference type="EMBL" id="OX459120">
    <property type="protein sequence ID" value="CAI9099773.1"/>
    <property type="molecule type" value="Genomic_DNA"/>
</dbReference>
<proteinExistence type="predicted"/>
<gene>
    <name evidence="2" type="ORF">OLC1_LOCUS9726</name>
</gene>
<reference evidence="2" key="1">
    <citation type="submission" date="2023-03" db="EMBL/GenBank/DDBJ databases">
        <authorList>
            <person name="Julca I."/>
        </authorList>
    </citation>
    <scope>NUCLEOTIDE SEQUENCE</scope>
</reference>
<sequence>MPSGSSSGPSEKEKDSPIKTLPENSEEQQPRQEVPPAMTTITNVAAMEKASVENAATVVTNRFDVLEMINEEDIEEPCVERVLDVMKVTQTITESGVATNVVAGTSEVATGLCVSPNAEIVDSVAVVAETDCKILNAPIIAKSGMHEGDHLLLIENVTSLFEGNRRAANRKP</sequence>